<evidence type="ECO:0000256" key="1">
    <source>
        <dbReference type="SAM" id="Phobius"/>
    </source>
</evidence>
<organism evidence="3 4">
    <name type="scientific">Candidatus Yonathbacteria bacterium RIFCSPLOWO2_01_FULL_47_33b</name>
    <dbReference type="NCBI Taxonomy" id="1802727"/>
    <lineage>
        <taxon>Bacteria</taxon>
        <taxon>Candidatus Yonathiibacteriota</taxon>
    </lineage>
</organism>
<dbReference type="Proteomes" id="UP000177987">
    <property type="component" value="Unassembled WGS sequence"/>
</dbReference>
<keyword evidence="1" id="KW-0812">Transmembrane</keyword>
<keyword evidence="1" id="KW-1133">Transmembrane helix</keyword>
<dbReference type="InterPro" id="IPR025178">
    <property type="entry name" value="Lnb_N"/>
</dbReference>
<dbReference type="Pfam" id="PF13387">
    <property type="entry name" value="Lnb_N"/>
    <property type="match status" value="1"/>
</dbReference>
<dbReference type="AlphaFoldDB" id="A0A1G2SG20"/>
<keyword evidence="1" id="KW-0472">Membrane</keyword>
<evidence type="ECO:0000259" key="2">
    <source>
        <dbReference type="Pfam" id="PF13387"/>
    </source>
</evidence>
<sequence length="276" mass="31958">MKYLKLLGKIILALIAFVAVAYTLLVLVVRPSNDRDWTVDQAVLPYAEIDGDQVSIHNIRNFAYTSTSDYTPNYYDATFDLRKIKNVYFVVEPFSGYVGAAHTFLSFEFEDNRFVSVSVEIRKEKGESFSATKGVLRQYELTYVIADERDVVKLRSNYRHDKVYVYPIKTTPEKMRAVFLSMIERANELKEKPEFYNTLTSNCTTNIAKHVNAISPGRVSWNITYLLPENADRYVYDIGLIDNTLSFEQTREKYFINDRATQYADSPDFSLKIRGR</sequence>
<dbReference type="EMBL" id="MHUW01000015">
    <property type="protein sequence ID" value="OHA83652.1"/>
    <property type="molecule type" value="Genomic_DNA"/>
</dbReference>
<evidence type="ECO:0000313" key="3">
    <source>
        <dbReference type="EMBL" id="OHA83652.1"/>
    </source>
</evidence>
<reference evidence="3 4" key="1">
    <citation type="journal article" date="2016" name="Nat. Commun.">
        <title>Thousands of microbial genomes shed light on interconnected biogeochemical processes in an aquifer system.</title>
        <authorList>
            <person name="Anantharaman K."/>
            <person name="Brown C.T."/>
            <person name="Hug L.A."/>
            <person name="Sharon I."/>
            <person name="Castelle C.J."/>
            <person name="Probst A.J."/>
            <person name="Thomas B.C."/>
            <person name="Singh A."/>
            <person name="Wilkins M.J."/>
            <person name="Karaoz U."/>
            <person name="Brodie E.L."/>
            <person name="Williams K.H."/>
            <person name="Hubbard S.S."/>
            <person name="Banfield J.F."/>
        </authorList>
    </citation>
    <scope>NUCLEOTIDE SEQUENCE [LARGE SCALE GENOMIC DNA]</scope>
</reference>
<accession>A0A1G2SG20</accession>
<evidence type="ECO:0000313" key="4">
    <source>
        <dbReference type="Proteomes" id="UP000177987"/>
    </source>
</evidence>
<gene>
    <name evidence="3" type="ORF">A2937_02040</name>
</gene>
<protein>
    <recommendedName>
        <fullName evidence="2">Lnb N-terminal periplasmic domain-containing protein</fullName>
    </recommendedName>
</protein>
<name>A0A1G2SG20_9BACT</name>
<feature type="transmembrane region" description="Helical" evidence="1">
    <location>
        <begin position="6"/>
        <end position="29"/>
    </location>
</feature>
<comment type="caution">
    <text evidence="3">The sequence shown here is derived from an EMBL/GenBank/DDBJ whole genome shotgun (WGS) entry which is preliminary data.</text>
</comment>
<dbReference type="STRING" id="1802727.A2937_02040"/>
<feature type="domain" description="Lnb N-terminal periplasmic" evidence="2">
    <location>
        <begin position="71"/>
        <end position="217"/>
    </location>
</feature>
<proteinExistence type="predicted"/>